<feature type="compositionally biased region" description="Low complexity" evidence="1">
    <location>
        <begin position="712"/>
        <end position="723"/>
    </location>
</feature>
<gene>
    <name evidence="3" type="ORF">ESCO_000109</name>
</gene>
<comment type="caution">
    <text evidence="3">The sequence shown here is derived from an EMBL/GenBank/DDBJ whole genome shotgun (WGS) entry which is preliminary data.</text>
</comment>
<dbReference type="Proteomes" id="UP000053831">
    <property type="component" value="Unassembled WGS sequence"/>
</dbReference>
<feature type="region of interest" description="Disordered" evidence="1">
    <location>
        <begin position="286"/>
        <end position="343"/>
    </location>
</feature>
<evidence type="ECO:0000313" key="4">
    <source>
        <dbReference type="Proteomes" id="UP000053831"/>
    </source>
</evidence>
<dbReference type="GO" id="GO:0008195">
    <property type="term" value="F:phosphatidate phosphatase activity"/>
    <property type="evidence" value="ECO:0007669"/>
    <property type="project" value="InterPro"/>
</dbReference>
<dbReference type="OrthoDB" id="2117591at2759"/>
<dbReference type="InterPro" id="IPR017210">
    <property type="entry name" value="APP1"/>
</dbReference>
<feature type="compositionally biased region" description="Low complexity" evidence="1">
    <location>
        <begin position="835"/>
        <end position="849"/>
    </location>
</feature>
<dbReference type="PANTHER" id="PTHR28208">
    <property type="entry name" value="PHOSPHATIDATE PHOSPHATASE APP1"/>
    <property type="match status" value="1"/>
</dbReference>
<feature type="region of interest" description="Disordered" evidence="1">
    <location>
        <begin position="687"/>
        <end position="849"/>
    </location>
</feature>
<feature type="region of interest" description="Disordered" evidence="1">
    <location>
        <begin position="632"/>
        <end position="665"/>
    </location>
</feature>
<feature type="region of interest" description="Disordered" evidence="1">
    <location>
        <begin position="61"/>
        <end position="83"/>
    </location>
</feature>
<evidence type="ECO:0000256" key="1">
    <source>
        <dbReference type="SAM" id="MobiDB-lite"/>
    </source>
</evidence>
<protein>
    <recommendedName>
        <fullName evidence="2">Phosphatidate phosphatase APP1 catalytic domain-containing protein</fullName>
    </recommendedName>
</protein>
<accession>A0A0M9VTU3</accession>
<dbReference type="STRING" id="150374.A0A0M9VTU3"/>
<dbReference type="AlphaFoldDB" id="A0A0M9VTU3"/>
<evidence type="ECO:0000313" key="3">
    <source>
        <dbReference type="EMBL" id="KOS19173.1"/>
    </source>
</evidence>
<feature type="compositionally biased region" description="Polar residues" evidence="1">
    <location>
        <begin position="796"/>
        <end position="805"/>
    </location>
</feature>
<dbReference type="GO" id="GO:0030479">
    <property type="term" value="C:actin cortical patch"/>
    <property type="evidence" value="ECO:0007669"/>
    <property type="project" value="TreeGrafter"/>
</dbReference>
<evidence type="ECO:0000259" key="2">
    <source>
        <dbReference type="Pfam" id="PF09949"/>
    </source>
</evidence>
<proteinExistence type="predicted"/>
<dbReference type="InterPro" id="IPR052935">
    <property type="entry name" value="Mg2+_PAP"/>
</dbReference>
<keyword evidence="4" id="KW-1185">Reference proteome</keyword>
<dbReference type="EMBL" id="LGSR01000020">
    <property type="protein sequence ID" value="KOS19173.1"/>
    <property type="molecule type" value="Genomic_DNA"/>
</dbReference>
<sequence>MCSTAGSVVRERYREGIFRFHLDTLPRLKHGLQSRIYRHLLERQRQRSIARHGRRLLLGSPKWRAGSDASGAALTNPPTRQRKMPPMSYIPGSGEIPPPASPLESGLERGERGYKRSRLAALAGSLYRSGQLAVTEIRETYAQTRARDLDGSFDSQCGVDIASAFPDVAITVHGDEQMVLFPCYAKRHARRKWGPGWDPQYEAAQSGLQEQEYWQMQRERERDEKAVVDVDVRGWIYTSNSGPMTRRNRFLIGLARQLSGIPAPKSVQASDDFEQGEIAQEAAKIERKGQEERHIASRGAYSEAQVPSVPGFRDSTGNITPKSYKRHSAGSLTPDSAPGTPILPPRPGTELSEAELAIANANLMARIAPFMTNPLVGHSVTIFFYNETKSQSKTIFTNDAGHFNVRAALDFVPTHFRVLANERLSDSREVQITDPFGVSLISDIDDTIKASNITGGAREMFRSTFVRELGDLAVEGVREWYGDMHALGVSMHYCSASPWQLFPMLASFFKMSGLPPGSLHLKQYSGMLQGIFEPVAERKKDTLVRLLRDFPQRKFLLVGDSGEADLEVYTELAATHPGRILAIFIRDVTTPEGTPYFEPSFDLARQGVLNMALNDSKSNAGRAAAAAAGAGAGASGLAPKMRQNSAPGVVSESKRFSGPTMGTLIDFSTEPEEASVNSAAALEQLKASRPGTSVSTADLLARKPPPPPRPTKPAALSSASSSSGPAVPRLSRVHTSPNPVTAYPTQHTIRVVPPEDSSSSLASERAGPPPPPPPRRRGTPSSSARNLGTGAAALAQSRSHSSANSDIEPLDPLPPSLGPPPPPSGIPYQHHPAHLSRSGTSSPSASPTLAAANTNKKLELWRRRLLRAQEQLEAAGTALYTWRRGQDVEVEARAIVRRALAEMRRR</sequence>
<name>A0A0M9VTU3_ESCWE</name>
<organism evidence="3 4">
    <name type="scientific">Escovopsis weberi</name>
    <dbReference type="NCBI Taxonomy" id="150374"/>
    <lineage>
        <taxon>Eukaryota</taxon>
        <taxon>Fungi</taxon>
        <taxon>Dikarya</taxon>
        <taxon>Ascomycota</taxon>
        <taxon>Pezizomycotina</taxon>
        <taxon>Sordariomycetes</taxon>
        <taxon>Hypocreomycetidae</taxon>
        <taxon>Hypocreales</taxon>
        <taxon>Hypocreaceae</taxon>
        <taxon>Escovopsis</taxon>
    </lineage>
</organism>
<feature type="compositionally biased region" description="Pro residues" evidence="1">
    <location>
        <begin position="811"/>
        <end position="825"/>
    </location>
</feature>
<reference evidence="3 4" key="1">
    <citation type="submission" date="2015-07" db="EMBL/GenBank/DDBJ databases">
        <title>The genome of the fungus Escovopsis weberi, a specialized disease agent of ant agriculture.</title>
        <authorList>
            <person name="de Man T.J."/>
            <person name="Stajich J.E."/>
            <person name="Kubicek C.P."/>
            <person name="Chenthamara K."/>
            <person name="Atanasova L."/>
            <person name="Druzhinina I.S."/>
            <person name="Birnbaum S."/>
            <person name="Barribeau S.M."/>
            <person name="Teiling C."/>
            <person name="Suen G."/>
            <person name="Currie C."/>
            <person name="Gerardo N.M."/>
        </authorList>
    </citation>
    <scope>NUCLEOTIDE SEQUENCE [LARGE SCALE GENOMIC DNA]</scope>
</reference>
<feature type="domain" description="Phosphatidate phosphatase APP1 catalytic" evidence="2">
    <location>
        <begin position="438"/>
        <end position="587"/>
    </location>
</feature>
<dbReference type="PANTHER" id="PTHR28208:SF3">
    <property type="entry name" value="PHOSPHATIDATE PHOSPHATASE APP1"/>
    <property type="match status" value="1"/>
</dbReference>
<feature type="compositionally biased region" description="Polar residues" evidence="1">
    <location>
        <begin position="733"/>
        <end position="748"/>
    </location>
</feature>
<dbReference type="Pfam" id="PF09949">
    <property type="entry name" value="APP1_cat"/>
    <property type="match status" value="1"/>
</dbReference>
<feature type="compositionally biased region" description="Basic and acidic residues" evidence="1">
    <location>
        <begin position="286"/>
        <end position="295"/>
    </location>
</feature>
<dbReference type="InterPro" id="IPR019236">
    <property type="entry name" value="APP1_cat"/>
</dbReference>
<dbReference type="PIRSF" id="PIRSF037464">
    <property type="entry name" value="UCP037464_APP1"/>
    <property type="match status" value="1"/>
</dbReference>